<evidence type="ECO:0000256" key="6">
    <source>
        <dbReference type="ARBA" id="ARBA00022777"/>
    </source>
</evidence>
<dbReference type="Pfam" id="PF02518">
    <property type="entry name" value="HATPase_c"/>
    <property type="match status" value="1"/>
</dbReference>
<dbReference type="RefSeq" id="WP_135764043.1">
    <property type="nucleotide sequence ID" value="NZ_RQHV01000043.1"/>
</dbReference>
<dbReference type="Gene3D" id="3.30.450.20">
    <property type="entry name" value="PAS domain"/>
    <property type="match status" value="2"/>
</dbReference>
<sequence>MISEISSSPESLKIRLSERNKRIEEYLRFLDEGPLGKEAKFKEFQTTLEKLIFAKEELEEAWDGTPIPSFILDKDLKILRCNQIAAQLFQKSFFELKGEVFPYLFWKDEIWQEEASVLSQTKGYSCFPAILSRLPGSFHIISKPLEKEEVEKRVLYIIDLEALLLPSNFTSTRATPNLQNTDEDRHLLALEGGKNGVWDFYLTEGKAYFSPQYARILGFDPDKFPNNFSHWETLVHWEDKEKTRSLIQDYINGTIESHDLELRMYSLTGKTVWVWSRGKVVKRDAMGYAERVVGTHLDITERKKAEIRTEAVLALNQKTLGLESEESIVLLGIRYAMQLTESEWGLVRIRKNETIEKEIGLYTYKDETSSVYLPLEAPFSFPKSSRMLQLNFPLSDDADVELTLANKRTDFESTDHKEIQLLGSELCQVLLRKRTEALLRTSEWNLQSIVECSPNGILILQDAKISFCNRSAEIFLEKKRSAIINEEISDIIGIISGEDPYELIRQIADEDQAVIGSLVEKKVVIANGRKKWLGFWAIEIIYNGKIGFLVYLNDMSKTKETEGQLLQSEKLATIGQLAAGVAHEINNPMAFIQSNLDTLKRYNKSFASVLRLIRSSIFDENATGLNPEILNLWEKEDLDFLLEDTESILEESKDGSDRVIEIVKNIKSFAHSDKEDCLSSANVNELIRSAVNLIFNKIKYESEVIFSLQEELPFISCRPQELGQVLINLLANAGQAIEEKKEKGLFPEGIKERPGKIEISTNIKKSIFPNGSDAIEISLKDNGIGIPEDALSRIFDPFFTTKEIGVGTGLGLSISMDIIRKHQGHIDVESVKCQGTTFHIYLPMTERKDDK</sequence>
<dbReference type="Gene3D" id="3.30.565.10">
    <property type="entry name" value="Histidine kinase-like ATPase, C-terminal domain"/>
    <property type="match status" value="1"/>
</dbReference>
<dbReference type="GO" id="GO:0005524">
    <property type="term" value="F:ATP binding"/>
    <property type="evidence" value="ECO:0007669"/>
    <property type="project" value="UniProtKB-KW"/>
</dbReference>
<dbReference type="PROSITE" id="PS50113">
    <property type="entry name" value="PAC"/>
    <property type="match status" value="1"/>
</dbReference>
<dbReference type="PANTHER" id="PTHR43065:SF50">
    <property type="entry name" value="HISTIDINE KINASE"/>
    <property type="match status" value="1"/>
</dbReference>
<keyword evidence="7" id="KW-0067">ATP-binding</keyword>
<dbReference type="PROSITE" id="PS50109">
    <property type="entry name" value="HIS_KIN"/>
    <property type="match status" value="1"/>
</dbReference>
<dbReference type="InterPro" id="IPR001610">
    <property type="entry name" value="PAC"/>
</dbReference>
<keyword evidence="4" id="KW-0808">Transferase</keyword>
<dbReference type="SUPFAM" id="SSF47384">
    <property type="entry name" value="Homodimeric domain of signal transducing histidine kinase"/>
    <property type="match status" value="1"/>
</dbReference>
<feature type="domain" description="PAC" evidence="10">
    <location>
        <begin position="258"/>
        <end position="311"/>
    </location>
</feature>
<dbReference type="InterPro" id="IPR036890">
    <property type="entry name" value="HATPase_C_sf"/>
</dbReference>
<dbReference type="Pfam" id="PF00989">
    <property type="entry name" value="PAS"/>
    <property type="match status" value="1"/>
</dbReference>
<dbReference type="InterPro" id="IPR036097">
    <property type="entry name" value="HisK_dim/P_sf"/>
</dbReference>
<keyword evidence="3" id="KW-0597">Phosphoprotein</keyword>
<dbReference type="CDD" id="cd00130">
    <property type="entry name" value="PAS"/>
    <property type="match status" value="1"/>
</dbReference>
<keyword evidence="5" id="KW-0547">Nucleotide-binding</keyword>
<reference evidence="11" key="1">
    <citation type="journal article" date="2019" name="PLoS Negl. Trop. Dis.">
        <title>Revisiting the worldwide diversity of Leptospira species in the environment.</title>
        <authorList>
            <person name="Vincent A.T."/>
            <person name="Schiettekatte O."/>
            <person name="Bourhy P."/>
            <person name="Veyrier F.J."/>
            <person name="Picardeau M."/>
        </authorList>
    </citation>
    <scope>NUCLEOTIDE SEQUENCE [LARGE SCALE GENOMIC DNA]</scope>
    <source>
        <strain evidence="11">201400974</strain>
    </source>
</reference>
<dbReference type="CDD" id="cd00082">
    <property type="entry name" value="HisKA"/>
    <property type="match status" value="1"/>
</dbReference>
<comment type="caution">
    <text evidence="11">The sequence shown here is derived from an EMBL/GenBank/DDBJ whole genome shotgun (WGS) entry which is preliminary data.</text>
</comment>
<dbReference type="EC" id="2.7.13.3" evidence="2"/>
<dbReference type="EMBL" id="RQHV01000043">
    <property type="protein sequence ID" value="TGN10409.1"/>
    <property type="molecule type" value="Genomic_DNA"/>
</dbReference>
<evidence type="ECO:0000256" key="5">
    <source>
        <dbReference type="ARBA" id="ARBA00022741"/>
    </source>
</evidence>
<dbReference type="SMART" id="SM00387">
    <property type="entry name" value="HATPase_c"/>
    <property type="match status" value="1"/>
</dbReference>
<evidence type="ECO:0000256" key="2">
    <source>
        <dbReference type="ARBA" id="ARBA00012438"/>
    </source>
</evidence>
<dbReference type="InterPro" id="IPR013767">
    <property type="entry name" value="PAS_fold"/>
</dbReference>
<evidence type="ECO:0000256" key="7">
    <source>
        <dbReference type="ARBA" id="ARBA00022840"/>
    </source>
</evidence>
<dbReference type="InterPro" id="IPR000014">
    <property type="entry name" value="PAS"/>
</dbReference>
<evidence type="ECO:0000313" key="11">
    <source>
        <dbReference type="EMBL" id="TGN10409.1"/>
    </source>
</evidence>
<evidence type="ECO:0000259" key="10">
    <source>
        <dbReference type="PROSITE" id="PS50113"/>
    </source>
</evidence>
<feature type="domain" description="Histidine kinase" evidence="9">
    <location>
        <begin position="580"/>
        <end position="846"/>
    </location>
</feature>
<keyword evidence="8" id="KW-0902">Two-component regulatory system</keyword>
<keyword evidence="12" id="KW-1185">Reference proteome</keyword>
<organism evidence="11 12">
    <name type="scientific">Leptospira ilyithenensis</name>
    <dbReference type="NCBI Taxonomy" id="2484901"/>
    <lineage>
        <taxon>Bacteria</taxon>
        <taxon>Pseudomonadati</taxon>
        <taxon>Spirochaetota</taxon>
        <taxon>Spirochaetia</taxon>
        <taxon>Leptospirales</taxon>
        <taxon>Leptospiraceae</taxon>
        <taxon>Leptospira</taxon>
    </lineage>
</organism>
<keyword evidence="6" id="KW-0418">Kinase</keyword>
<evidence type="ECO:0000313" key="12">
    <source>
        <dbReference type="Proteomes" id="UP000298264"/>
    </source>
</evidence>
<evidence type="ECO:0000259" key="9">
    <source>
        <dbReference type="PROSITE" id="PS50109"/>
    </source>
</evidence>
<dbReference type="SUPFAM" id="SSF55785">
    <property type="entry name" value="PYP-like sensor domain (PAS domain)"/>
    <property type="match status" value="3"/>
</dbReference>
<dbReference type="PRINTS" id="PR00344">
    <property type="entry name" value="BCTRLSENSOR"/>
</dbReference>
<dbReference type="Gene3D" id="1.10.287.130">
    <property type="match status" value="1"/>
</dbReference>
<dbReference type="InterPro" id="IPR000700">
    <property type="entry name" value="PAS-assoc_C"/>
</dbReference>
<dbReference type="GO" id="GO:0000155">
    <property type="term" value="F:phosphorelay sensor kinase activity"/>
    <property type="evidence" value="ECO:0007669"/>
    <property type="project" value="InterPro"/>
</dbReference>
<dbReference type="SMART" id="SM00086">
    <property type="entry name" value="PAC"/>
    <property type="match status" value="1"/>
</dbReference>
<dbReference type="AlphaFoldDB" id="A0A4R9LNK9"/>
<evidence type="ECO:0000256" key="4">
    <source>
        <dbReference type="ARBA" id="ARBA00022679"/>
    </source>
</evidence>
<dbReference type="Proteomes" id="UP000298264">
    <property type="component" value="Unassembled WGS sequence"/>
</dbReference>
<dbReference type="PANTHER" id="PTHR43065">
    <property type="entry name" value="SENSOR HISTIDINE KINASE"/>
    <property type="match status" value="1"/>
</dbReference>
<dbReference type="SMART" id="SM00091">
    <property type="entry name" value="PAS"/>
    <property type="match status" value="3"/>
</dbReference>
<proteinExistence type="predicted"/>
<evidence type="ECO:0000256" key="3">
    <source>
        <dbReference type="ARBA" id="ARBA00022553"/>
    </source>
</evidence>
<evidence type="ECO:0000256" key="8">
    <source>
        <dbReference type="ARBA" id="ARBA00023012"/>
    </source>
</evidence>
<dbReference type="InterPro" id="IPR035965">
    <property type="entry name" value="PAS-like_dom_sf"/>
</dbReference>
<name>A0A4R9LNK9_9LEPT</name>
<comment type="catalytic activity">
    <reaction evidence="1">
        <text>ATP + protein L-histidine = ADP + protein N-phospho-L-histidine.</text>
        <dbReference type="EC" id="2.7.13.3"/>
    </reaction>
</comment>
<dbReference type="InterPro" id="IPR003594">
    <property type="entry name" value="HATPase_dom"/>
</dbReference>
<protein>
    <recommendedName>
        <fullName evidence="2">histidine kinase</fullName>
        <ecNumber evidence="2">2.7.13.3</ecNumber>
    </recommendedName>
</protein>
<accession>A0A4R9LNK9</accession>
<dbReference type="OrthoDB" id="9784397at2"/>
<dbReference type="SMART" id="SM00388">
    <property type="entry name" value="HisKA"/>
    <property type="match status" value="1"/>
</dbReference>
<dbReference type="InterPro" id="IPR004358">
    <property type="entry name" value="Sig_transdc_His_kin-like_C"/>
</dbReference>
<evidence type="ECO:0000256" key="1">
    <source>
        <dbReference type="ARBA" id="ARBA00000085"/>
    </source>
</evidence>
<gene>
    <name evidence="11" type="ORF">EHS11_08920</name>
</gene>
<dbReference type="Pfam" id="PF08447">
    <property type="entry name" value="PAS_3"/>
    <property type="match status" value="1"/>
</dbReference>
<dbReference type="GO" id="GO:0006355">
    <property type="term" value="P:regulation of DNA-templated transcription"/>
    <property type="evidence" value="ECO:0007669"/>
    <property type="project" value="InterPro"/>
</dbReference>
<dbReference type="InterPro" id="IPR003661">
    <property type="entry name" value="HisK_dim/P_dom"/>
</dbReference>
<dbReference type="InterPro" id="IPR005467">
    <property type="entry name" value="His_kinase_dom"/>
</dbReference>
<dbReference type="SUPFAM" id="SSF55874">
    <property type="entry name" value="ATPase domain of HSP90 chaperone/DNA topoisomerase II/histidine kinase"/>
    <property type="match status" value="1"/>
</dbReference>
<dbReference type="NCBIfam" id="TIGR00229">
    <property type="entry name" value="sensory_box"/>
    <property type="match status" value="1"/>
</dbReference>
<dbReference type="InterPro" id="IPR013655">
    <property type="entry name" value="PAS_fold_3"/>
</dbReference>